<keyword evidence="4" id="KW-1185">Reference proteome</keyword>
<feature type="compositionally biased region" description="Polar residues" evidence="1">
    <location>
        <begin position="137"/>
        <end position="157"/>
    </location>
</feature>
<protein>
    <submittedName>
        <fullName evidence="3">Uncharacterized protein</fullName>
    </submittedName>
</protein>
<feature type="compositionally biased region" description="Low complexity" evidence="1">
    <location>
        <begin position="122"/>
        <end position="136"/>
    </location>
</feature>
<keyword evidence="2" id="KW-0732">Signal</keyword>
<proteinExistence type="predicted"/>
<organism evidence="3 4">
    <name type="scientific">Acaromyces ingoldii</name>
    <dbReference type="NCBI Taxonomy" id="215250"/>
    <lineage>
        <taxon>Eukaryota</taxon>
        <taxon>Fungi</taxon>
        <taxon>Dikarya</taxon>
        <taxon>Basidiomycota</taxon>
        <taxon>Ustilaginomycotina</taxon>
        <taxon>Exobasidiomycetes</taxon>
        <taxon>Exobasidiales</taxon>
        <taxon>Cryptobasidiaceae</taxon>
        <taxon>Acaromyces</taxon>
    </lineage>
</organism>
<feature type="signal peptide" evidence="2">
    <location>
        <begin position="1"/>
        <end position="24"/>
    </location>
</feature>
<evidence type="ECO:0000256" key="1">
    <source>
        <dbReference type="SAM" id="MobiDB-lite"/>
    </source>
</evidence>
<dbReference type="Proteomes" id="UP000245768">
    <property type="component" value="Unassembled WGS sequence"/>
</dbReference>
<sequence length="157" mass="17695">MKATHVASWILLCLLFVFCPAVSGMNEREEIARARGRREENEPEMMPPRTAEEYVSQQFRLRNTEAYSRSPAAIKKVVDHAKITQKLAWISDLTDLLVVATKESQDARSLLDDYFKKTQRPGQDSPADSDGSGSSSFQTNLTNTPRRQHLSSQLPKA</sequence>
<feature type="region of interest" description="Disordered" evidence="1">
    <location>
        <begin position="112"/>
        <end position="157"/>
    </location>
</feature>
<dbReference type="AlphaFoldDB" id="A0A316YHM4"/>
<dbReference type="GeneID" id="37041962"/>
<dbReference type="InParanoid" id="A0A316YHM4"/>
<dbReference type="EMBL" id="KZ819637">
    <property type="protein sequence ID" value="PWN88937.1"/>
    <property type="molecule type" value="Genomic_DNA"/>
</dbReference>
<evidence type="ECO:0000313" key="3">
    <source>
        <dbReference type="EMBL" id="PWN88937.1"/>
    </source>
</evidence>
<accession>A0A316YHM4</accession>
<dbReference type="RefSeq" id="XP_025376135.1">
    <property type="nucleotide sequence ID" value="XM_025520046.1"/>
</dbReference>
<reference evidence="3 4" key="1">
    <citation type="journal article" date="2018" name="Mol. Biol. Evol.">
        <title>Broad Genomic Sampling Reveals a Smut Pathogenic Ancestry of the Fungal Clade Ustilaginomycotina.</title>
        <authorList>
            <person name="Kijpornyongpan T."/>
            <person name="Mondo S.J."/>
            <person name="Barry K."/>
            <person name="Sandor L."/>
            <person name="Lee J."/>
            <person name="Lipzen A."/>
            <person name="Pangilinan J."/>
            <person name="LaButti K."/>
            <person name="Hainaut M."/>
            <person name="Henrissat B."/>
            <person name="Grigoriev I.V."/>
            <person name="Spatafora J.W."/>
            <person name="Aime M.C."/>
        </authorList>
    </citation>
    <scope>NUCLEOTIDE SEQUENCE [LARGE SCALE GENOMIC DNA]</scope>
    <source>
        <strain evidence="3 4">MCA 4198</strain>
    </source>
</reference>
<evidence type="ECO:0000256" key="2">
    <source>
        <dbReference type="SAM" id="SignalP"/>
    </source>
</evidence>
<name>A0A316YHM4_9BASI</name>
<gene>
    <name evidence="3" type="ORF">FA10DRAFT_260864</name>
</gene>
<feature type="chain" id="PRO_5016252685" evidence="2">
    <location>
        <begin position="25"/>
        <end position="157"/>
    </location>
</feature>
<evidence type="ECO:0000313" key="4">
    <source>
        <dbReference type="Proteomes" id="UP000245768"/>
    </source>
</evidence>